<keyword evidence="2" id="KW-0808">Transferase</keyword>
<dbReference type="Proteomes" id="UP000033956">
    <property type="component" value="Unassembled WGS sequence"/>
</dbReference>
<dbReference type="GO" id="GO:0016740">
    <property type="term" value="F:transferase activity"/>
    <property type="evidence" value="ECO:0007669"/>
    <property type="project" value="UniProtKB-KW"/>
</dbReference>
<organism evidence="2 3">
    <name type="scientific">Microbacterium terrae</name>
    <dbReference type="NCBI Taxonomy" id="69369"/>
    <lineage>
        <taxon>Bacteria</taxon>
        <taxon>Bacillati</taxon>
        <taxon>Actinomycetota</taxon>
        <taxon>Actinomycetes</taxon>
        <taxon>Micrococcales</taxon>
        <taxon>Microbacteriaceae</taxon>
        <taxon>Microbacterium</taxon>
    </lineage>
</organism>
<protein>
    <submittedName>
        <fullName evidence="2">Polysaccharide pyruvyl transferase</fullName>
    </submittedName>
</protein>
<dbReference type="AlphaFoldDB" id="A0A0M2GZ77"/>
<sequence>MRPHFRPARCCAPSARQGSQLSSSLDDVIVCSFYTDDDYYRGWARTLEQNLDELGIGHVLREVHPEAGQDWADICRQKVAFLDQVCRENPDKRVYWTDVDCQILQFPEYLHTFTADVIGFQHGFAGPMEIGYKGHTRFWAPSFIGVNTTPIARKFVADAAKLERESSIKATDDYFFEESWRANADLMSFQIIPAGAVLGRGNGNVEAFFKFGSSGNVPEFRNKVVQHTAPGSKTAPGSAASNGHRTSGRIVAARTKVRMGTYKVLKGIDDGITKLAPDNAERLREWAKQQPLVHRVRPTTPPKAQSHRARLLAQATNAGQKGNIADLEDISTRLATSGVLTTDESATLAAAQAFAEYALSGDQGAERIPLMWWTRPSPGNFGDWVSPLVVTRTAGRGVSVVPTSGTERRRHLVSVGSIARFTNENSIVIGTGASAESAELHPDAHYHSLRGPLTAALLRDRGGRTVDSFGDPALLLRRLIPVDRPASNGRLLLVRHFTHANLPVTLPDDMDEESVYRSSPADHSAFLAKLNEYDGVVTSAMHVMIACHSYGIPVTLIGFRGFEDTVSGSGMKYRDYSEGAALERNWEPVPMALNLGKADLRSRLEREYVSDTKLDEVEAAVRAAVADWRNSGD</sequence>
<evidence type="ECO:0000259" key="1">
    <source>
        <dbReference type="Pfam" id="PF04230"/>
    </source>
</evidence>
<feature type="domain" description="Polysaccharide pyruvyl transferase" evidence="1">
    <location>
        <begin position="421"/>
        <end position="557"/>
    </location>
</feature>
<dbReference type="Pfam" id="PF04230">
    <property type="entry name" value="PS_pyruv_trans"/>
    <property type="match status" value="1"/>
</dbReference>
<dbReference type="InterPro" id="IPR007345">
    <property type="entry name" value="Polysacch_pyruvyl_Trfase"/>
</dbReference>
<dbReference type="STRING" id="92835.RS81_02037"/>
<dbReference type="PATRIC" id="fig|92835.4.peg.2068"/>
<comment type="caution">
    <text evidence="2">The sequence shown here is derived from an EMBL/GenBank/DDBJ whole genome shotgun (WGS) entry which is preliminary data.</text>
</comment>
<evidence type="ECO:0000313" key="3">
    <source>
        <dbReference type="Proteomes" id="UP000033956"/>
    </source>
</evidence>
<accession>A0A0M2GZ77</accession>
<proteinExistence type="predicted"/>
<evidence type="ECO:0000313" key="2">
    <source>
        <dbReference type="EMBL" id="KJL39407.1"/>
    </source>
</evidence>
<gene>
    <name evidence="2" type="ORF">RS81_02037</name>
</gene>
<reference evidence="2 3" key="1">
    <citation type="submission" date="2015-02" db="EMBL/GenBank/DDBJ databases">
        <title>Draft genome sequences of ten Microbacterium spp. with emphasis on heavy metal contaminated environments.</title>
        <authorList>
            <person name="Corretto E."/>
        </authorList>
    </citation>
    <scope>NUCLEOTIDE SEQUENCE [LARGE SCALE GENOMIC DNA]</scope>
    <source>
        <strain evidence="2 3">DSM 12510</strain>
    </source>
</reference>
<dbReference type="EMBL" id="JYIZ01000050">
    <property type="protein sequence ID" value="KJL39407.1"/>
    <property type="molecule type" value="Genomic_DNA"/>
</dbReference>
<name>A0A0M2GZ77_9MICO</name>
<keyword evidence="3" id="KW-1185">Reference proteome</keyword>
<dbReference type="OrthoDB" id="4144896at2"/>